<dbReference type="Proteomes" id="UP000634136">
    <property type="component" value="Unassembled WGS sequence"/>
</dbReference>
<dbReference type="EMBL" id="JAAIUW010000007">
    <property type="protein sequence ID" value="KAF7823609.1"/>
    <property type="molecule type" value="Genomic_DNA"/>
</dbReference>
<comment type="caution">
    <text evidence="1">The sequence shown here is derived from an EMBL/GenBank/DDBJ whole genome shotgun (WGS) entry which is preliminary data.</text>
</comment>
<gene>
    <name evidence="1" type="ORF">G2W53_021753</name>
</gene>
<name>A0A834WNN9_9FABA</name>
<organism evidence="1 2">
    <name type="scientific">Senna tora</name>
    <dbReference type="NCBI Taxonomy" id="362788"/>
    <lineage>
        <taxon>Eukaryota</taxon>
        <taxon>Viridiplantae</taxon>
        <taxon>Streptophyta</taxon>
        <taxon>Embryophyta</taxon>
        <taxon>Tracheophyta</taxon>
        <taxon>Spermatophyta</taxon>
        <taxon>Magnoliopsida</taxon>
        <taxon>eudicotyledons</taxon>
        <taxon>Gunneridae</taxon>
        <taxon>Pentapetalae</taxon>
        <taxon>rosids</taxon>
        <taxon>fabids</taxon>
        <taxon>Fabales</taxon>
        <taxon>Fabaceae</taxon>
        <taxon>Caesalpinioideae</taxon>
        <taxon>Cassia clade</taxon>
        <taxon>Senna</taxon>
    </lineage>
</organism>
<reference evidence="1" key="1">
    <citation type="submission" date="2020-09" db="EMBL/GenBank/DDBJ databases">
        <title>Genome-Enabled Discovery of Anthraquinone Biosynthesis in Senna tora.</title>
        <authorList>
            <person name="Kang S.-H."/>
            <person name="Pandey R.P."/>
            <person name="Lee C.-M."/>
            <person name="Sim J.-S."/>
            <person name="Jeong J.-T."/>
            <person name="Choi B.-S."/>
            <person name="Jung M."/>
            <person name="Ginzburg D."/>
            <person name="Zhao K."/>
            <person name="Won S.Y."/>
            <person name="Oh T.-J."/>
            <person name="Yu Y."/>
            <person name="Kim N.-H."/>
            <person name="Lee O.R."/>
            <person name="Lee T.-H."/>
            <person name="Bashyal P."/>
            <person name="Kim T.-S."/>
            <person name="Lee W.-H."/>
            <person name="Kawkins C."/>
            <person name="Kim C.-K."/>
            <person name="Kim J.S."/>
            <person name="Ahn B.O."/>
            <person name="Rhee S.Y."/>
            <person name="Sohng J.K."/>
        </authorList>
    </citation>
    <scope>NUCLEOTIDE SEQUENCE</scope>
    <source>
        <tissue evidence="1">Leaf</tissue>
    </source>
</reference>
<keyword evidence="2" id="KW-1185">Reference proteome</keyword>
<proteinExistence type="predicted"/>
<accession>A0A834WNN9</accession>
<evidence type="ECO:0000313" key="1">
    <source>
        <dbReference type="EMBL" id="KAF7823609.1"/>
    </source>
</evidence>
<protein>
    <submittedName>
        <fullName evidence="1">Uncharacterized protein</fullName>
    </submittedName>
</protein>
<evidence type="ECO:0000313" key="2">
    <source>
        <dbReference type="Proteomes" id="UP000634136"/>
    </source>
</evidence>
<sequence length="46" mass="4928">MTEVTNMSNVGKVIGDSVTFSKEAEAWPRELWVVIGEGGEAETSEG</sequence>
<dbReference type="AlphaFoldDB" id="A0A834WNN9"/>